<name>A0A2G5TL44_9PELO</name>
<feature type="transmembrane region" description="Helical" evidence="1">
    <location>
        <begin position="31"/>
        <end position="49"/>
    </location>
</feature>
<evidence type="ECO:0000313" key="5">
    <source>
        <dbReference type="Proteomes" id="UP000230233"/>
    </source>
</evidence>
<dbReference type="InterPro" id="IPR043968">
    <property type="entry name" value="SGNH"/>
</dbReference>
<dbReference type="PANTHER" id="PTHR23028">
    <property type="entry name" value="ACETYLTRANSFERASE"/>
    <property type="match status" value="1"/>
</dbReference>
<gene>
    <name evidence="4" type="primary">Cnig_chr_V.g20067</name>
    <name evidence="4" type="ORF">B9Z55_020067</name>
</gene>
<dbReference type="GO" id="GO:0016747">
    <property type="term" value="F:acyltransferase activity, transferring groups other than amino-acyl groups"/>
    <property type="evidence" value="ECO:0007669"/>
    <property type="project" value="InterPro"/>
</dbReference>
<dbReference type="OrthoDB" id="5801063at2759"/>
<feature type="transmembrane region" description="Helical" evidence="1">
    <location>
        <begin position="164"/>
        <end position="184"/>
    </location>
</feature>
<keyword evidence="1" id="KW-0812">Transmembrane</keyword>
<feature type="transmembrane region" description="Helical" evidence="1">
    <location>
        <begin position="135"/>
        <end position="157"/>
    </location>
</feature>
<dbReference type="Pfam" id="PF19040">
    <property type="entry name" value="SGNH"/>
    <property type="match status" value="1"/>
</dbReference>
<dbReference type="Proteomes" id="UP000230233">
    <property type="component" value="Chromosome V"/>
</dbReference>
<dbReference type="Pfam" id="PF01757">
    <property type="entry name" value="Acyl_transf_3"/>
    <property type="match status" value="1"/>
</dbReference>
<sequence length="650" mass="76247">MRQDIQCLRGVAILFVLAYHLYPALFVNGFLGVDIFFVISGYLMAKNLTKSKLESIFDFFKFYYRRFRRILPLYYLVIFVTLVLVHLYLGDFWWYTNRRYSLASLFLVTNQLIIHDSADYFREFLADGSSLNAFIHLWSLGVEMQFYLLVPFIFFGLQFLKNDLLRLIAVSLTTLIGFIAFAFINQQFAFNFMFLRLWQFSAGFVALFWKKTSFYEYSEKLKPAKIEMAIPIEKGDLVTVSLSIIALCVLPNKIEVLALRPLVTLATAYVIASESQENQFLKFKTLSYIGDISYVIYLVHWPIIAIFLTSTLKCYLFCIMVTVLASIILHHLFEKQYLRLDWKMMIPLIFFLVMSNAYLQNSVREHSFWNNTFPAEVQEIVQKNKIMLPNVWETTFSNKLKEPIDQCEEKVLENLEGREQVFGYCKYPKGHGNFSIMMIGNSYVMNLNEPIRAQFNYNYSEYRAISIGEGYGFYADSPGSQRALEIFQKQVQEHKPDVVFISARYSPTIRAPLKANDEYLQKMNKGIEFLEKYSKKIYILGSHPLYNLNFLNFFLQYAVQRPSELESLHLNRHKADEEMKYVMKRFSMVKCSKCQFYDLSHVFVEGDKYLTFDREQMLSYVDNSIHLTKPALDLCEPVFKRIANEIMGVI</sequence>
<evidence type="ECO:0000256" key="1">
    <source>
        <dbReference type="SAM" id="Phobius"/>
    </source>
</evidence>
<proteinExistence type="predicted"/>
<keyword evidence="1" id="KW-0472">Membrane</keyword>
<keyword evidence="5" id="KW-1185">Reference proteome</keyword>
<evidence type="ECO:0000313" key="4">
    <source>
        <dbReference type="EMBL" id="PIC28010.1"/>
    </source>
</evidence>
<feature type="domain" description="Acyltransferase 3" evidence="2">
    <location>
        <begin position="4"/>
        <end position="328"/>
    </location>
</feature>
<dbReference type="STRING" id="1611254.A0A2G5TL44"/>
<accession>A0A2G5TL44</accession>
<dbReference type="AlphaFoldDB" id="A0A2G5TL44"/>
<keyword evidence="1" id="KW-1133">Transmembrane helix</keyword>
<feature type="transmembrane region" description="Helical" evidence="1">
    <location>
        <begin position="70"/>
        <end position="89"/>
    </location>
</feature>
<dbReference type="InterPro" id="IPR002656">
    <property type="entry name" value="Acyl_transf_3_dom"/>
</dbReference>
<reference evidence="5" key="1">
    <citation type="submission" date="2017-10" db="EMBL/GenBank/DDBJ databases">
        <title>Rapid genome shrinkage in a self-fertile nematode reveals novel sperm competition proteins.</title>
        <authorList>
            <person name="Yin D."/>
            <person name="Schwarz E.M."/>
            <person name="Thomas C.G."/>
            <person name="Felde R.L."/>
            <person name="Korf I.F."/>
            <person name="Cutter A.D."/>
            <person name="Schartner C.M."/>
            <person name="Ralston E.J."/>
            <person name="Meyer B.J."/>
            <person name="Haag E.S."/>
        </authorList>
    </citation>
    <scope>NUCLEOTIDE SEQUENCE [LARGE SCALE GENOMIC DNA]</scope>
    <source>
        <strain evidence="5">JU1422</strain>
    </source>
</reference>
<dbReference type="PANTHER" id="PTHR23028:SF3">
    <property type="entry name" value="ACYL_TRANSF_3 DOMAIN-CONTAINING PROTEIN-RELATED"/>
    <property type="match status" value="1"/>
</dbReference>
<feature type="transmembrane region" description="Helical" evidence="1">
    <location>
        <begin position="314"/>
        <end position="333"/>
    </location>
</feature>
<feature type="domain" description="SGNH" evidence="3">
    <location>
        <begin position="420"/>
        <end position="640"/>
    </location>
</feature>
<organism evidence="4 5">
    <name type="scientific">Caenorhabditis nigoni</name>
    <dbReference type="NCBI Taxonomy" id="1611254"/>
    <lineage>
        <taxon>Eukaryota</taxon>
        <taxon>Metazoa</taxon>
        <taxon>Ecdysozoa</taxon>
        <taxon>Nematoda</taxon>
        <taxon>Chromadorea</taxon>
        <taxon>Rhabditida</taxon>
        <taxon>Rhabditina</taxon>
        <taxon>Rhabditomorpha</taxon>
        <taxon>Rhabditoidea</taxon>
        <taxon>Rhabditidae</taxon>
        <taxon>Peloderinae</taxon>
        <taxon>Caenorhabditis</taxon>
    </lineage>
</organism>
<protein>
    <recommendedName>
        <fullName evidence="6">Acyltransferase 3 domain-containing protein</fullName>
    </recommendedName>
</protein>
<evidence type="ECO:0000259" key="3">
    <source>
        <dbReference type="Pfam" id="PF19040"/>
    </source>
</evidence>
<feature type="transmembrane region" description="Helical" evidence="1">
    <location>
        <begin position="288"/>
        <end position="308"/>
    </location>
</feature>
<evidence type="ECO:0008006" key="6">
    <source>
        <dbReference type="Google" id="ProtNLM"/>
    </source>
</evidence>
<dbReference type="GO" id="GO:0000271">
    <property type="term" value="P:polysaccharide biosynthetic process"/>
    <property type="evidence" value="ECO:0007669"/>
    <property type="project" value="TreeGrafter"/>
</dbReference>
<comment type="caution">
    <text evidence="4">The sequence shown here is derived from an EMBL/GenBank/DDBJ whole genome shotgun (WGS) entry which is preliminary data.</text>
</comment>
<evidence type="ECO:0000259" key="2">
    <source>
        <dbReference type="Pfam" id="PF01757"/>
    </source>
</evidence>
<dbReference type="GO" id="GO:0016020">
    <property type="term" value="C:membrane"/>
    <property type="evidence" value="ECO:0007669"/>
    <property type="project" value="TreeGrafter"/>
</dbReference>
<feature type="transmembrane region" description="Helical" evidence="1">
    <location>
        <begin position="7"/>
        <end position="25"/>
    </location>
</feature>
<dbReference type="EMBL" id="PDUG01000005">
    <property type="protein sequence ID" value="PIC28010.1"/>
    <property type="molecule type" value="Genomic_DNA"/>
</dbReference>
<dbReference type="InterPro" id="IPR050879">
    <property type="entry name" value="Acyltransferase_3"/>
</dbReference>